<dbReference type="InterPro" id="IPR001853">
    <property type="entry name" value="DSBA-like_thioredoxin_dom"/>
</dbReference>
<sequence>MTNPTLHYIFDPLCGWCYAAAPLIAAAGQLPGVTIALHGGGMMTGERRKHITPDWRGYVLPHDRRIEQMTGQVFGPGYTEGLLNDTTALLDSAPPTTAILAAEQVAGQGLAMLQRLQKAHYVEGRRIADPPVLQALAAELGLPEAAFAQAYASLTGAPTEAHFAESRRLLVMAGGQGFPTLALQVAPGQPLQRIELGQWLGQPAAFAAALTETLS</sequence>
<evidence type="ECO:0000313" key="2">
    <source>
        <dbReference type="EMBL" id="QNN59626.1"/>
    </source>
</evidence>
<dbReference type="InterPro" id="IPR036249">
    <property type="entry name" value="Thioredoxin-like_sf"/>
</dbReference>
<name>A0A7G9RVK1_9BURK</name>
<dbReference type="Gene3D" id="3.40.30.10">
    <property type="entry name" value="Glutaredoxin"/>
    <property type="match status" value="1"/>
</dbReference>
<dbReference type="PANTHER" id="PTHR13887">
    <property type="entry name" value="GLUTATHIONE S-TRANSFERASE KAPPA"/>
    <property type="match status" value="1"/>
</dbReference>
<dbReference type="EMBL" id="CP060714">
    <property type="protein sequence ID" value="QNN59626.1"/>
    <property type="molecule type" value="Genomic_DNA"/>
</dbReference>
<feature type="domain" description="DSBA-like thioredoxin" evidence="1">
    <location>
        <begin position="9"/>
        <end position="182"/>
    </location>
</feature>
<evidence type="ECO:0000313" key="3">
    <source>
        <dbReference type="Proteomes" id="UP000515811"/>
    </source>
</evidence>
<dbReference type="SUPFAM" id="SSF52833">
    <property type="entry name" value="Thioredoxin-like"/>
    <property type="match status" value="1"/>
</dbReference>
<organism evidence="2 3">
    <name type="scientific">Diaphorobacter ruginosibacter</name>
    <dbReference type="NCBI Taxonomy" id="1715720"/>
    <lineage>
        <taxon>Bacteria</taxon>
        <taxon>Pseudomonadati</taxon>
        <taxon>Pseudomonadota</taxon>
        <taxon>Betaproteobacteria</taxon>
        <taxon>Burkholderiales</taxon>
        <taxon>Comamonadaceae</taxon>
        <taxon>Diaphorobacter</taxon>
    </lineage>
</organism>
<reference evidence="2 3" key="1">
    <citation type="submission" date="2020-08" db="EMBL/GenBank/DDBJ databases">
        <title>Genome sequence of Diaphorobacter ruginosibacter DSM 27467T.</title>
        <authorList>
            <person name="Hyun D.-W."/>
            <person name="Bae J.-W."/>
        </authorList>
    </citation>
    <scope>NUCLEOTIDE SEQUENCE [LARGE SCALE GENOMIC DNA]</scope>
    <source>
        <strain evidence="2 3">DSM 27467</strain>
    </source>
</reference>
<dbReference type="Proteomes" id="UP000515811">
    <property type="component" value="Chromosome"/>
</dbReference>
<protein>
    <submittedName>
        <fullName evidence="2">DsbA family protein</fullName>
    </submittedName>
</protein>
<gene>
    <name evidence="2" type="ORF">H9K76_13510</name>
</gene>
<dbReference type="PANTHER" id="PTHR13887:SF51">
    <property type="entry name" value="DSBA FAMILY PROTEIN"/>
    <property type="match status" value="1"/>
</dbReference>
<keyword evidence="3" id="KW-1185">Reference proteome</keyword>
<dbReference type="KEGG" id="drg:H9K76_13510"/>
<evidence type="ECO:0000259" key="1">
    <source>
        <dbReference type="Pfam" id="PF01323"/>
    </source>
</evidence>
<dbReference type="AlphaFoldDB" id="A0A7G9RVK1"/>
<accession>A0A7G9RVK1</accession>
<dbReference type="Pfam" id="PF01323">
    <property type="entry name" value="DSBA"/>
    <property type="match status" value="1"/>
</dbReference>
<dbReference type="CDD" id="cd03025">
    <property type="entry name" value="DsbA_FrnE_like"/>
    <property type="match status" value="1"/>
</dbReference>
<dbReference type="GO" id="GO:0016491">
    <property type="term" value="F:oxidoreductase activity"/>
    <property type="evidence" value="ECO:0007669"/>
    <property type="project" value="InterPro"/>
</dbReference>
<proteinExistence type="predicted"/>